<dbReference type="KEGG" id="dpx:DAPPUDRAFT_233752"/>
<dbReference type="InParanoid" id="E9FVM2"/>
<proteinExistence type="predicted"/>
<accession>E9FVM2</accession>
<dbReference type="EMBL" id="GL732525">
    <property type="protein sequence ID" value="EFX89080.1"/>
    <property type="molecule type" value="Genomic_DNA"/>
</dbReference>
<dbReference type="AlphaFoldDB" id="E9FVM2"/>
<evidence type="ECO:0000313" key="2">
    <source>
        <dbReference type="Proteomes" id="UP000000305"/>
    </source>
</evidence>
<dbReference type="Proteomes" id="UP000000305">
    <property type="component" value="Unassembled WGS sequence"/>
</dbReference>
<reference evidence="1 2" key="1">
    <citation type="journal article" date="2011" name="Science">
        <title>The ecoresponsive genome of Daphnia pulex.</title>
        <authorList>
            <person name="Colbourne J.K."/>
            <person name="Pfrender M.E."/>
            <person name="Gilbert D."/>
            <person name="Thomas W.K."/>
            <person name="Tucker A."/>
            <person name="Oakley T.H."/>
            <person name="Tokishita S."/>
            <person name="Aerts A."/>
            <person name="Arnold G.J."/>
            <person name="Basu M.K."/>
            <person name="Bauer D.J."/>
            <person name="Caceres C.E."/>
            <person name="Carmel L."/>
            <person name="Casola C."/>
            <person name="Choi J.H."/>
            <person name="Detter J.C."/>
            <person name="Dong Q."/>
            <person name="Dusheyko S."/>
            <person name="Eads B.D."/>
            <person name="Frohlich T."/>
            <person name="Geiler-Samerotte K.A."/>
            <person name="Gerlach D."/>
            <person name="Hatcher P."/>
            <person name="Jogdeo S."/>
            <person name="Krijgsveld J."/>
            <person name="Kriventseva E.V."/>
            <person name="Kultz D."/>
            <person name="Laforsch C."/>
            <person name="Lindquist E."/>
            <person name="Lopez J."/>
            <person name="Manak J.R."/>
            <person name="Muller J."/>
            <person name="Pangilinan J."/>
            <person name="Patwardhan R.P."/>
            <person name="Pitluck S."/>
            <person name="Pritham E.J."/>
            <person name="Rechtsteiner A."/>
            <person name="Rho M."/>
            <person name="Rogozin I.B."/>
            <person name="Sakarya O."/>
            <person name="Salamov A."/>
            <person name="Schaack S."/>
            <person name="Shapiro H."/>
            <person name="Shiga Y."/>
            <person name="Skalitzky C."/>
            <person name="Smith Z."/>
            <person name="Souvorov A."/>
            <person name="Sung W."/>
            <person name="Tang Z."/>
            <person name="Tsuchiya D."/>
            <person name="Tu H."/>
            <person name="Vos H."/>
            <person name="Wang M."/>
            <person name="Wolf Y.I."/>
            <person name="Yamagata H."/>
            <person name="Yamada T."/>
            <person name="Ye Y."/>
            <person name="Shaw J.R."/>
            <person name="Andrews J."/>
            <person name="Crease T.J."/>
            <person name="Tang H."/>
            <person name="Lucas S.M."/>
            <person name="Robertson H.M."/>
            <person name="Bork P."/>
            <person name="Koonin E.V."/>
            <person name="Zdobnov E.M."/>
            <person name="Grigoriev I.V."/>
            <person name="Lynch M."/>
            <person name="Boore J.L."/>
        </authorList>
    </citation>
    <scope>NUCLEOTIDE SEQUENCE [LARGE SCALE GENOMIC DNA]</scope>
</reference>
<evidence type="ECO:0000313" key="1">
    <source>
        <dbReference type="EMBL" id="EFX89080.1"/>
    </source>
</evidence>
<dbReference type="HOGENOM" id="CLU_2592198_0_0_1"/>
<name>E9FVM2_DAPPU</name>
<gene>
    <name evidence="1" type="ORF">DAPPUDRAFT_233752</name>
</gene>
<keyword evidence="2" id="KW-1185">Reference proteome</keyword>
<sequence>MSYRIDMFLCYKRFSEMFERVIAATITSRFQCCETTKPKETLCAGASEEEKKPQHSRHPFLNCWTGDEPASPYGGRLLLP</sequence>
<organism evidence="1 2">
    <name type="scientific">Daphnia pulex</name>
    <name type="common">Water flea</name>
    <dbReference type="NCBI Taxonomy" id="6669"/>
    <lineage>
        <taxon>Eukaryota</taxon>
        <taxon>Metazoa</taxon>
        <taxon>Ecdysozoa</taxon>
        <taxon>Arthropoda</taxon>
        <taxon>Crustacea</taxon>
        <taxon>Branchiopoda</taxon>
        <taxon>Diplostraca</taxon>
        <taxon>Cladocera</taxon>
        <taxon>Anomopoda</taxon>
        <taxon>Daphniidae</taxon>
        <taxon>Daphnia</taxon>
    </lineage>
</organism>
<protein>
    <submittedName>
        <fullName evidence="1">Uncharacterized protein</fullName>
    </submittedName>
</protein>